<gene>
    <name evidence="2" type="ORF">GO988_14125</name>
</gene>
<protein>
    <recommendedName>
        <fullName evidence="1">Probable sensor domain-containing protein</fullName>
    </recommendedName>
</protein>
<dbReference type="EMBL" id="WQKZ01000003">
    <property type="protein sequence ID" value="MVN77469.1"/>
    <property type="molecule type" value="Genomic_DNA"/>
</dbReference>
<feature type="domain" description="Probable sensor" evidence="1">
    <location>
        <begin position="25"/>
        <end position="124"/>
    </location>
</feature>
<accession>A0A7K1TGG4</accession>
<sequence length="171" mass="18416">MTETYAYPPEIAAALRQHWPAHGLPLPDPAVLTSFIAGGYQASLLREEDRPVQCHLLLRPSAPPDQQPAPPPEAIAAYQILAFSEPRAYSAQELRRLSPTTQRPGTLLSVGAAPTGELTILGLVFATRPWDHVDAPHDTALLPPALFMQVAGPGRLAFFCGAQPMLVLQQG</sequence>
<dbReference type="InterPro" id="IPR048551">
    <property type="entry name" value="DACNV"/>
</dbReference>
<comment type="caution">
    <text evidence="2">The sequence shown here is derived from an EMBL/GenBank/DDBJ whole genome shotgun (WGS) entry which is preliminary data.</text>
</comment>
<organism evidence="2 3">
    <name type="scientific">Hymenobacter ginkgonis</name>
    <dbReference type="NCBI Taxonomy" id="2682976"/>
    <lineage>
        <taxon>Bacteria</taxon>
        <taxon>Pseudomonadati</taxon>
        <taxon>Bacteroidota</taxon>
        <taxon>Cytophagia</taxon>
        <taxon>Cytophagales</taxon>
        <taxon>Hymenobacteraceae</taxon>
        <taxon>Hymenobacter</taxon>
    </lineage>
</organism>
<evidence type="ECO:0000313" key="2">
    <source>
        <dbReference type="EMBL" id="MVN77469.1"/>
    </source>
</evidence>
<name>A0A7K1TGG4_9BACT</name>
<dbReference type="AlphaFoldDB" id="A0A7K1TGG4"/>
<reference evidence="2 3" key="1">
    <citation type="submission" date="2019-12" db="EMBL/GenBank/DDBJ databases">
        <title>Hymenobacter sp. HMF4947 Genome sequencing and assembly.</title>
        <authorList>
            <person name="Kang H."/>
            <person name="Cha I."/>
            <person name="Kim H."/>
            <person name="Joh K."/>
        </authorList>
    </citation>
    <scope>NUCLEOTIDE SEQUENCE [LARGE SCALE GENOMIC DNA]</scope>
    <source>
        <strain evidence="2 3">HMF4947</strain>
    </source>
</reference>
<dbReference type="Pfam" id="PF21751">
    <property type="entry name" value="DACNV"/>
    <property type="match status" value="1"/>
</dbReference>
<evidence type="ECO:0000313" key="3">
    <source>
        <dbReference type="Proteomes" id="UP000441336"/>
    </source>
</evidence>
<keyword evidence="3" id="KW-1185">Reference proteome</keyword>
<dbReference type="Proteomes" id="UP000441336">
    <property type="component" value="Unassembled WGS sequence"/>
</dbReference>
<evidence type="ECO:0000259" key="1">
    <source>
        <dbReference type="Pfam" id="PF21751"/>
    </source>
</evidence>
<proteinExistence type="predicted"/>
<dbReference type="RefSeq" id="WP_157566528.1">
    <property type="nucleotide sequence ID" value="NZ_WQKZ01000003.1"/>
</dbReference>